<dbReference type="PANTHER" id="PTHR24028">
    <property type="entry name" value="CADHERIN-87A"/>
    <property type="match status" value="1"/>
</dbReference>
<dbReference type="GO" id="GO:0005509">
    <property type="term" value="F:calcium ion binding"/>
    <property type="evidence" value="ECO:0007669"/>
    <property type="project" value="UniProtKB-UniRule"/>
</dbReference>
<feature type="region of interest" description="Disordered" evidence="14">
    <location>
        <begin position="893"/>
        <end position="924"/>
    </location>
</feature>
<dbReference type="PROSITE" id="PS00232">
    <property type="entry name" value="CADHERIN_1"/>
    <property type="match status" value="4"/>
</dbReference>
<dbReference type="SUPFAM" id="SSF49313">
    <property type="entry name" value="Cadherin-like"/>
    <property type="match status" value="6"/>
</dbReference>
<dbReference type="CDD" id="cd11304">
    <property type="entry name" value="Cadherin_repeat"/>
    <property type="match status" value="6"/>
</dbReference>
<evidence type="ECO:0000313" key="19">
    <source>
        <dbReference type="Xenbase" id="XB-GENE-5929299"/>
    </source>
</evidence>
<feature type="domain" description="Cadherin" evidence="16">
    <location>
        <begin position="350"/>
        <end position="453"/>
    </location>
</feature>
<evidence type="ECO:0000256" key="12">
    <source>
        <dbReference type="ARBA" id="ARBA00074460"/>
    </source>
</evidence>
<dbReference type="InterPro" id="IPR013164">
    <property type="entry name" value="Cadherin_N"/>
</dbReference>
<evidence type="ECO:0000256" key="4">
    <source>
        <dbReference type="ARBA" id="ARBA00022692"/>
    </source>
</evidence>
<keyword evidence="5" id="KW-0732">Signal</keyword>
<keyword evidence="17" id="KW-1185">Reference proteome</keyword>
<name>A0A8J1J7Q7_XENTR</name>
<dbReference type="Gene3D" id="2.60.40.60">
    <property type="entry name" value="Cadherins"/>
    <property type="match status" value="6"/>
</dbReference>
<evidence type="ECO:0000259" key="16">
    <source>
        <dbReference type="PROSITE" id="PS50268"/>
    </source>
</evidence>
<feature type="compositionally biased region" description="Basic residues" evidence="14">
    <location>
        <begin position="914"/>
        <end position="924"/>
    </location>
</feature>
<feature type="transmembrane region" description="Helical" evidence="15">
    <location>
        <begin position="688"/>
        <end position="710"/>
    </location>
</feature>
<evidence type="ECO:0000256" key="1">
    <source>
        <dbReference type="ARBA" id="ARBA00003436"/>
    </source>
</evidence>
<keyword evidence="3" id="KW-1003">Cell membrane</keyword>
<feature type="domain" description="Cadherin" evidence="16">
    <location>
        <begin position="26"/>
        <end position="132"/>
    </location>
</feature>
<evidence type="ECO:0000256" key="13">
    <source>
        <dbReference type="PROSITE-ProRule" id="PRU00043"/>
    </source>
</evidence>
<dbReference type="PANTHER" id="PTHR24028:SF349">
    <property type="entry name" value="PROTOCADHERIN GAMMA-C5"/>
    <property type="match status" value="1"/>
</dbReference>
<comment type="function">
    <text evidence="1">Potential calcium-dependent cell-adhesion protein. May be involved in the establishment and maintenance of specific neuronal connections in the brain.</text>
</comment>
<evidence type="ECO:0000256" key="15">
    <source>
        <dbReference type="SAM" id="Phobius"/>
    </source>
</evidence>
<dbReference type="GeneID" id="779824"/>
<accession>A0A8J1J7Q7</accession>
<dbReference type="Xenbase" id="XB-GENE-5929299">
    <property type="gene designation" value="pcdhga11"/>
</dbReference>
<keyword evidence="11" id="KW-0325">Glycoprotein</keyword>
<dbReference type="RefSeq" id="XP_031753904.1">
    <property type="nucleotide sequence ID" value="XM_031898044.1"/>
</dbReference>
<dbReference type="Pfam" id="PF00028">
    <property type="entry name" value="Cadherin"/>
    <property type="match status" value="5"/>
</dbReference>
<keyword evidence="7 13" id="KW-0106">Calcium</keyword>
<dbReference type="FunFam" id="2.60.40.60:FF:000006">
    <property type="entry name" value="Protocadherin alpha 2"/>
    <property type="match status" value="1"/>
</dbReference>
<dbReference type="InterPro" id="IPR031904">
    <property type="entry name" value="Cadherin_CBD"/>
</dbReference>
<evidence type="ECO:0000256" key="10">
    <source>
        <dbReference type="ARBA" id="ARBA00023136"/>
    </source>
</evidence>
<evidence type="ECO:0000256" key="7">
    <source>
        <dbReference type="ARBA" id="ARBA00022837"/>
    </source>
</evidence>
<keyword evidence="8" id="KW-0130">Cell adhesion</keyword>
<dbReference type="PRINTS" id="PR00205">
    <property type="entry name" value="CADHERIN"/>
</dbReference>
<evidence type="ECO:0000256" key="9">
    <source>
        <dbReference type="ARBA" id="ARBA00022989"/>
    </source>
</evidence>
<dbReference type="InterPro" id="IPR015919">
    <property type="entry name" value="Cadherin-like_sf"/>
</dbReference>
<dbReference type="Proteomes" id="UP000008143">
    <property type="component" value="Chromosome 3"/>
</dbReference>
<comment type="subcellular location">
    <subcellularLocation>
        <location evidence="2">Cell membrane</location>
        <topology evidence="2">Single-pass type I membrane protein</topology>
    </subcellularLocation>
</comment>
<evidence type="ECO:0000256" key="5">
    <source>
        <dbReference type="ARBA" id="ARBA00022729"/>
    </source>
</evidence>
<keyword evidence="6" id="KW-0677">Repeat</keyword>
<organism evidence="17 18">
    <name type="scientific">Xenopus tropicalis</name>
    <name type="common">Western clawed frog</name>
    <name type="synonym">Silurana tropicalis</name>
    <dbReference type="NCBI Taxonomy" id="8364"/>
    <lineage>
        <taxon>Eukaryota</taxon>
        <taxon>Metazoa</taxon>
        <taxon>Chordata</taxon>
        <taxon>Craniata</taxon>
        <taxon>Vertebrata</taxon>
        <taxon>Euteleostomi</taxon>
        <taxon>Amphibia</taxon>
        <taxon>Batrachia</taxon>
        <taxon>Anura</taxon>
        <taxon>Pipoidea</taxon>
        <taxon>Pipidae</taxon>
        <taxon>Xenopodinae</taxon>
        <taxon>Xenopus</taxon>
        <taxon>Silurana</taxon>
    </lineage>
</organism>
<dbReference type="AGR" id="Xenbase:XB-GENE-5929299"/>
<dbReference type="Pfam" id="PF16492">
    <property type="entry name" value="Cadherin_C_2"/>
    <property type="match status" value="1"/>
</dbReference>
<dbReference type="SMART" id="SM00112">
    <property type="entry name" value="CA"/>
    <property type="match status" value="5"/>
</dbReference>
<protein>
    <recommendedName>
        <fullName evidence="12">Protocadherin gamma-C5</fullName>
    </recommendedName>
</protein>
<dbReference type="FunFam" id="2.60.40.60:FF:000129">
    <property type="entry name" value="protocadherin alpha-C2 isoform X1"/>
    <property type="match status" value="1"/>
</dbReference>
<dbReference type="FunFam" id="2.60.40.60:FF:000002">
    <property type="entry name" value="Protocadherin alpha 2"/>
    <property type="match status" value="1"/>
</dbReference>
<evidence type="ECO:0000256" key="14">
    <source>
        <dbReference type="SAM" id="MobiDB-lite"/>
    </source>
</evidence>
<feature type="domain" description="Cadherin" evidence="16">
    <location>
        <begin position="570"/>
        <end position="675"/>
    </location>
</feature>
<evidence type="ECO:0000256" key="6">
    <source>
        <dbReference type="ARBA" id="ARBA00022737"/>
    </source>
</evidence>
<proteinExistence type="predicted"/>
<dbReference type="InterPro" id="IPR002126">
    <property type="entry name" value="Cadherin-like_dom"/>
</dbReference>
<dbReference type="GO" id="GO:0005886">
    <property type="term" value="C:plasma membrane"/>
    <property type="evidence" value="ECO:0007669"/>
    <property type="project" value="UniProtKB-SubCell"/>
</dbReference>
<dbReference type="Pfam" id="PF15974">
    <property type="entry name" value="Cadherin_tail"/>
    <property type="match status" value="1"/>
</dbReference>
<gene>
    <name evidence="18 19" type="primary">pcdhga11</name>
</gene>
<evidence type="ECO:0000256" key="2">
    <source>
        <dbReference type="ARBA" id="ARBA00004251"/>
    </source>
</evidence>
<feature type="domain" description="Cadherin" evidence="16">
    <location>
        <begin position="133"/>
        <end position="241"/>
    </location>
</feature>
<sequence length="924" mass="103693">MDFQLLWKAWKWQVIYVFYLICWGWSNGQLHYTVIEESDPGTLIGNVARDLGLNVEHISERRLRLGSEESKKYFAIKLEMGDLLLNEKIDRETLCDSVLSCLLPVELIIEKPLELFRLIIEILDINDNSPHFVYSERLIKIAELAAPGLRFPLENAIDPDVGTNAVISYELSPSQYFALSVKQLKDGKLFPELVLEHTLDREEIGEHQLILTALDGGNPPRSGTTKITIHVLDNNDNPPKFDQPVYKTSLLENIPLDTLLIKLNATDLDDGLNSEIEYSFDDHTARLVEKLFRLDSSSGEIHVQGEIDFEESSFYEIHIRARDKGIPVMEGHCVIQVEIEDSNDNAPEIFVTSLENSVPENTPFGTVVGLFNIIDRDSGKNGEVQLELSAELPFKFISLENHFSLITNAALDRETMPQYNIHFIASDLGVPPMFTEKTLVLNISDVNDNKPLFSQPFFYAFIHENNLPGTLLCKIFATDIDEGTNALLKFSVMDSYISGSPISSFIYINENNGNVYAQRSFDYEHIQHLEIPVFVEDSGSPILRTNATIHIFILDQNDNHPTILYPVLTRETIEHQKVPRHVSMGYLVTKITAVDADSGYNAWLTYTILQATDPSLFRISPHTGEIRVMRHVLETDESTNTIFVLIRDNGEPALSSTATVIVSFEEVVPDETPKSQDFQISNNEQSDVTLYLIISLVAISVVSLVTFTVLTIKCLKTENAPTMCESFPCHPEPTLQLHSESTLKYMEVKTIPRSSTLRYKTSFSPALERTDFTFLRPLDFPQLKDILNDPDSSFSLNDDFDELDQQAQPNADWRFSQAAQKPGPSGAQPTEEAGVWPNNQFETERLQAMILASANEAAEGTSGLGGGTGTMGLSARYGPQFTLQHVPDYRQNVYIPGSTLTPTNGAGKREGKGNKKKSSKKDKK</sequence>
<dbReference type="FunFam" id="2.60.40.60:FF:000018">
    <property type="entry name" value="Protocadherin gamma c3"/>
    <property type="match status" value="1"/>
</dbReference>
<dbReference type="InterPro" id="IPR032455">
    <property type="entry name" value="Cadherin_C"/>
</dbReference>
<dbReference type="PROSITE" id="PS50268">
    <property type="entry name" value="CADHERIN_2"/>
    <property type="match status" value="6"/>
</dbReference>
<dbReference type="OMA" id="MLQIMVG"/>
<dbReference type="Pfam" id="PF08266">
    <property type="entry name" value="Cadherin_2"/>
    <property type="match status" value="1"/>
</dbReference>
<dbReference type="GO" id="GO:0007156">
    <property type="term" value="P:homophilic cell adhesion via plasma membrane adhesion molecules"/>
    <property type="evidence" value="ECO:0007669"/>
    <property type="project" value="InterPro"/>
</dbReference>
<evidence type="ECO:0000256" key="11">
    <source>
        <dbReference type="ARBA" id="ARBA00023180"/>
    </source>
</evidence>
<dbReference type="FunFam" id="2.60.40.60:FF:000216">
    <property type="entry name" value="protocadherin gamma-C5 isoform X1"/>
    <property type="match status" value="1"/>
</dbReference>
<dbReference type="InterPro" id="IPR050174">
    <property type="entry name" value="Protocadherin/Cadherin-CA"/>
</dbReference>
<dbReference type="AlphaFoldDB" id="A0A8J1J7Q7"/>
<dbReference type="FunFam" id="2.60.40.60:FF:000004">
    <property type="entry name" value="Protocadherin 1 gamma 2"/>
    <property type="match status" value="1"/>
</dbReference>
<dbReference type="InterPro" id="IPR020894">
    <property type="entry name" value="Cadherin_CS"/>
</dbReference>
<evidence type="ECO:0000313" key="18">
    <source>
        <dbReference type="RefSeq" id="XP_031753904.1"/>
    </source>
</evidence>
<evidence type="ECO:0000313" key="17">
    <source>
        <dbReference type="Proteomes" id="UP000008143"/>
    </source>
</evidence>
<dbReference type="CTD" id="56105"/>
<feature type="domain" description="Cadherin" evidence="16">
    <location>
        <begin position="454"/>
        <end position="563"/>
    </location>
</feature>
<feature type="domain" description="Cadherin" evidence="16">
    <location>
        <begin position="242"/>
        <end position="349"/>
    </location>
</feature>
<keyword evidence="10 15" id="KW-0472">Membrane</keyword>
<reference evidence="18" key="1">
    <citation type="submission" date="2025-08" db="UniProtKB">
        <authorList>
            <consortium name="RefSeq"/>
        </authorList>
    </citation>
    <scope>IDENTIFICATION</scope>
    <source>
        <strain evidence="18">Nigerian</strain>
        <tissue evidence="18">Liver and blood</tissue>
    </source>
</reference>
<evidence type="ECO:0000256" key="3">
    <source>
        <dbReference type="ARBA" id="ARBA00022475"/>
    </source>
</evidence>
<evidence type="ECO:0000256" key="8">
    <source>
        <dbReference type="ARBA" id="ARBA00022889"/>
    </source>
</evidence>
<keyword evidence="4 15" id="KW-0812">Transmembrane</keyword>
<keyword evidence="9 15" id="KW-1133">Transmembrane helix</keyword>